<dbReference type="GeneID" id="11511992"/>
<dbReference type="SUPFAM" id="SSF56059">
    <property type="entry name" value="Glutathione synthetase ATP-binding domain-like"/>
    <property type="match status" value="1"/>
</dbReference>
<organism evidence="1 2">
    <name type="scientific">Thermothelomyces thermophilus (strain ATCC 42464 / BCRC 31852 / DSM 1799)</name>
    <name type="common">Sporotrichum thermophile</name>
    <dbReference type="NCBI Taxonomy" id="573729"/>
    <lineage>
        <taxon>Eukaryota</taxon>
        <taxon>Fungi</taxon>
        <taxon>Dikarya</taxon>
        <taxon>Ascomycota</taxon>
        <taxon>Pezizomycotina</taxon>
        <taxon>Sordariomycetes</taxon>
        <taxon>Sordariomycetidae</taxon>
        <taxon>Sordariales</taxon>
        <taxon>Chaetomiaceae</taxon>
        <taxon>Thermothelomyces</taxon>
    </lineage>
</organism>
<dbReference type="OMA" id="NYRICEI"/>
<evidence type="ECO:0000313" key="2">
    <source>
        <dbReference type="Proteomes" id="UP000007322"/>
    </source>
</evidence>
<sequence>MLCLVLRAIWQWIETQVPHSLPEFRHVLGSWRPDFLVGDVVQGGPYPSGEIFCLTEINARFSFNGFMHEAYGRQALVNLGVEKRGLRSETSSPKILDGLCSLFRLDRPLHLLKGEEAGIDIHMFVDFLERRSGLRPRIIAPKDLRLVPDDGALEGYKLCCLAPSSSSPPSASTRLLSFGGETLEEIHQVGLELHQRELFALPRDVLRAVALRCFNDLRAVLLVHDKRMLGLVREELDSLVARSVLSETQADALRHGIAETLLPGSPAIRELLRRCAESPDLRREYLLKPIRGGKGAGIIFGDELSASEWMAHLQQLENAAQLVPGRPTWIAQRLVKQRSYDVVLGSPAKSARQPLVGTYHVVHGELLGFGTWRAGPGRICAVSNGAAWICSVVQEDASDSESSSEWPTNTQI</sequence>
<dbReference type="EMBL" id="CP003003">
    <property type="protein sequence ID" value="AEO56068.1"/>
    <property type="molecule type" value="Genomic_DNA"/>
</dbReference>
<dbReference type="KEGG" id="mtm:MYCTH_2300553"/>
<name>G2Q7L0_THET4</name>
<proteinExistence type="predicted"/>
<gene>
    <name evidence="1" type="ORF">MYCTH_2300553</name>
</gene>
<dbReference type="OrthoDB" id="2117718at2759"/>
<evidence type="ECO:0000313" key="1">
    <source>
        <dbReference type="EMBL" id="AEO56068.1"/>
    </source>
</evidence>
<accession>G2Q7L0</accession>
<protein>
    <recommendedName>
        <fullName evidence="3">ATP-grasp domain-containing protein</fullName>
    </recommendedName>
</protein>
<dbReference type="RefSeq" id="XP_003661313.1">
    <property type="nucleotide sequence ID" value="XM_003661265.1"/>
</dbReference>
<dbReference type="VEuPathDB" id="FungiDB:MYCTH_2300553"/>
<dbReference type="AlphaFoldDB" id="G2Q7L0"/>
<reference evidence="1 2" key="1">
    <citation type="journal article" date="2011" name="Nat. Biotechnol.">
        <title>Comparative genomic analysis of the thermophilic biomass-degrading fungi Myceliophthora thermophila and Thielavia terrestris.</title>
        <authorList>
            <person name="Berka R.M."/>
            <person name="Grigoriev I.V."/>
            <person name="Otillar R."/>
            <person name="Salamov A."/>
            <person name="Grimwood J."/>
            <person name="Reid I."/>
            <person name="Ishmael N."/>
            <person name="John T."/>
            <person name="Darmond C."/>
            <person name="Moisan M.-C."/>
            <person name="Henrissat B."/>
            <person name="Coutinho P.M."/>
            <person name="Lombard V."/>
            <person name="Natvig D.O."/>
            <person name="Lindquist E."/>
            <person name="Schmutz J."/>
            <person name="Lucas S."/>
            <person name="Harris P."/>
            <person name="Powlowski J."/>
            <person name="Bellemare A."/>
            <person name="Taylor D."/>
            <person name="Butler G."/>
            <person name="de Vries R.P."/>
            <person name="Allijn I.E."/>
            <person name="van den Brink J."/>
            <person name="Ushinsky S."/>
            <person name="Storms R."/>
            <person name="Powell A.J."/>
            <person name="Paulsen I.T."/>
            <person name="Elbourne L.D.H."/>
            <person name="Baker S.E."/>
            <person name="Magnuson J."/>
            <person name="LaBoissiere S."/>
            <person name="Clutterbuck A.J."/>
            <person name="Martinez D."/>
            <person name="Wogulis M."/>
            <person name="de Leon A.L."/>
            <person name="Rey M.W."/>
            <person name="Tsang A."/>
        </authorList>
    </citation>
    <scope>NUCLEOTIDE SEQUENCE [LARGE SCALE GENOMIC DNA]</scope>
    <source>
        <strain evidence="2">ATCC 42464 / BCRC 31852 / DSM 1799</strain>
    </source>
</reference>
<dbReference type="Proteomes" id="UP000007322">
    <property type="component" value="Chromosome 2"/>
</dbReference>
<keyword evidence="2" id="KW-1185">Reference proteome</keyword>
<dbReference type="HOGENOM" id="CLU_022205_0_0_1"/>
<dbReference type="eggNOG" id="ENOG502SM9H">
    <property type="taxonomic scope" value="Eukaryota"/>
</dbReference>
<evidence type="ECO:0008006" key="3">
    <source>
        <dbReference type="Google" id="ProtNLM"/>
    </source>
</evidence>
<dbReference type="STRING" id="573729.G2Q7L0"/>
<dbReference type="InParanoid" id="G2Q7L0"/>